<gene>
    <name evidence="1" type="ORF">dnm_096840</name>
</gene>
<accession>A0A975GTZ6</accession>
<evidence type="ECO:0000313" key="1">
    <source>
        <dbReference type="EMBL" id="QTA93581.1"/>
    </source>
</evidence>
<dbReference type="Proteomes" id="UP000663722">
    <property type="component" value="Chromosome"/>
</dbReference>
<dbReference type="AlphaFoldDB" id="A0A975GTZ6"/>
<reference evidence="1" key="1">
    <citation type="journal article" date="2021" name="Microb. Physiol.">
        <title>Proteogenomic Insights into the Physiology of Marine, Sulfate-Reducing, Filamentous Desulfonema limicola and Desulfonema magnum.</title>
        <authorList>
            <person name="Schnaars V."/>
            <person name="Wohlbrand L."/>
            <person name="Scheve S."/>
            <person name="Hinrichs C."/>
            <person name="Reinhardt R."/>
            <person name="Rabus R."/>
        </authorList>
    </citation>
    <scope>NUCLEOTIDE SEQUENCE</scope>
    <source>
        <strain evidence="1">4be13</strain>
    </source>
</reference>
<dbReference type="KEGG" id="dmm:dnm_096840"/>
<sequence>MLRVYESEAGFSMKFPSADAIFFFGVYTNSLQSLCPKILSGVF</sequence>
<protein>
    <submittedName>
        <fullName evidence="1">Uncharacterized protein</fullName>
    </submittedName>
</protein>
<keyword evidence="2" id="KW-1185">Reference proteome</keyword>
<evidence type="ECO:0000313" key="2">
    <source>
        <dbReference type="Proteomes" id="UP000663722"/>
    </source>
</evidence>
<proteinExistence type="predicted"/>
<dbReference type="EMBL" id="CP061800">
    <property type="protein sequence ID" value="QTA93581.1"/>
    <property type="molecule type" value="Genomic_DNA"/>
</dbReference>
<organism evidence="1 2">
    <name type="scientific">Desulfonema magnum</name>
    <dbReference type="NCBI Taxonomy" id="45655"/>
    <lineage>
        <taxon>Bacteria</taxon>
        <taxon>Pseudomonadati</taxon>
        <taxon>Thermodesulfobacteriota</taxon>
        <taxon>Desulfobacteria</taxon>
        <taxon>Desulfobacterales</taxon>
        <taxon>Desulfococcaceae</taxon>
        <taxon>Desulfonema</taxon>
    </lineage>
</organism>
<name>A0A975GTZ6_9BACT</name>